<evidence type="ECO:0000313" key="3">
    <source>
        <dbReference type="Proteomes" id="UP000077961"/>
    </source>
</evidence>
<name>A0A1A9N760_9BURK</name>
<comment type="caution">
    <text evidence="2">The sequence shown here is derived from an EMBL/GenBank/DDBJ whole genome shotgun (WGS) entry which is preliminary data.</text>
</comment>
<gene>
    <name evidence="1" type="ORF">A6V36_08865</name>
    <name evidence="2" type="ORF">A6V37_03200</name>
</gene>
<dbReference type="Proteomes" id="UP000078116">
    <property type="component" value="Unassembled WGS sequence"/>
</dbReference>
<evidence type="ECO:0000313" key="2">
    <source>
        <dbReference type="EMBL" id="OAJ61117.1"/>
    </source>
</evidence>
<dbReference type="EMBL" id="LXJZ01000198">
    <property type="protein sequence ID" value="OAJ54933.1"/>
    <property type="molecule type" value="Genomic_DNA"/>
</dbReference>
<protein>
    <submittedName>
        <fullName evidence="2">Uncharacterized protein</fullName>
    </submittedName>
</protein>
<reference evidence="3 4" key="1">
    <citation type="submission" date="2016-04" db="EMBL/GenBank/DDBJ databases">
        <title>Reclassification of Paraburkholderia panaciterrae (Farh et al. 2015) Dobritsa &amp; Samadpour 2016 as a later homotypic synonym of Paraburkholderia ginsengiterrae (Farh et al. 2015) Dobritsa &amp; Samadpour 2016.</title>
        <authorList>
            <person name="Dobritsa A.P."/>
            <person name="Kutumbaka K."/>
            <person name="Samadpour M."/>
        </authorList>
    </citation>
    <scope>NUCLEOTIDE SEQUENCE [LARGE SCALE GENOMIC DNA]</scope>
    <source>
        <strain evidence="2 4">DCY85</strain>
        <strain evidence="1 3">DCY85-1</strain>
    </source>
</reference>
<accession>A0A1A9N760</accession>
<organism evidence="2 4">
    <name type="scientific">Paraburkholderia ginsengiterrae</name>
    <dbReference type="NCBI Taxonomy" id="1462993"/>
    <lineage>
        <taxon>Bacteria</taxon>
        <taxon>Pseudomonadati</taxon>
        <taxon>Pseudomonadota</taxon>
        <taxon>Betaproteobacteria</taxon>
        <taxon>Burkholderiales</taxon>
        <taxon>Burkholderiaceae</taxon>
        <taxon>Paraburkholderia</taxon>
    </lineage>
</organism>
<keyword evidence="3" id="KW-1185">Reference proteome</keyword>
<dbReference type="EMBL" id="LXKA01000221">
    <property type="protein sequence ID" value="OAJ61117.1"/>
    <property type="molecule type" value="Genomic_DNA"/>
</dbReference>
<dbReference type="Proteomes" id="UP000077961">
    <property type="component" value="Unassembled WGS sequence"/>
</dbReference>
<dbReference type="OrthoDB" id="9087927at2"/>
<sequence>MSYDLFFDFPSTVQAAELERYFSNRPNYQLASGAFYQNQATGVYFQFAWSADPHRNQAVSKVSFNMNYFRPHVFGLEAEPEVRSFVSRFMPQVQDPQKDGMGNGPYSTKGFLAGWNTGNEYAYAAILQMQTPSHKFFSLPAIELEKVWRWNASIATTQATYGESLFVPRIMTLSVNGELRTVVVWGDGIPELIPEVDLLLVVRDELAPESPGGPRQKDRCLITQESVDAILAPLTEGGYAMRVRKPRYNAAPQAVRTFIQSLAPTSAHITGVAMEAILDAELVRKFAK</sequence>
<evidence type="ECO:0000313" key="4">
    <source>
        <dbReference type="Proteomes" id="UP000078116"/>
    </source>
</evidence>
<proteinExistence type="predicted"/>
<evidence type="ECO:0000313" key="1">
    <source>
        <dbReference type="EMBL" id="OAJ54933.1"/>
    </source>
</evidence>
<dbReference type="AlphaFoldDB" id="A0A1A9N760"/>
<dbReference type="RefSeq" id="WP_064270481.1">
    <property type="nucleotide sequence ID" value="NZ_LXJZ01000198.1"/>
</dbReference>